<dbReference type="GO" id="GO:0003743">
    <property type="term" value="F:translation initiation factor activity"/>
    <property type="evidence" value="ECO:0007669"/>
    <property type="project" value="UniProtKB-KW"/>
</dbReference>
<accession>A0A392S0W0</accession>
<sequence>VIRVLCEIPNPNNLAAQTMTTVVPTSDEDASLSVVRFASELAWADAGPECVVYSRN</sequence>
<dbReference type="Proteomes" id="UP000265520">
    <property type="component" value="Unassembled WGS sequence"/>
</dbReference>
<reference evidence="1 2" key="1">
    <citation type="journal article" date="2018" name="Front. Plant Sci.">
        <title>Red Clover (Trifolium pratense) and Zigzag Clover (T. medium) - A Picture of Genomic Similarities and Differences.</title>
        <authorList>
            <person name="Dluhosova J."/>
            <person name="Istvanek J."/>
            <person name="Nedelnik J."/>
            <person name="Repkova J."/>
        </authorList>
    </citation>
    <scope>NUCLEOTIDE SEQUENCE [LARGE SCALE GENOMIC DNA]</scope>
    <source>
        <strain evidence="2">cv. 10/8</strain>
        <tissue evidence="1">Leaf</tissue>
    </source>
</reference>
<feature type="non-terminal residue" evidence="1">
    <location>
        <position position="1"/>
    </location>
</feature>
<protein>
    <submittedName>
        <fullName evidence="1">Eukaryotic translation initiation factor 3 subunit M</fullName>
    </submittedName>
</protein>
<evidence type="ECO:0000313" key="1">
    <source>
        <dbReference type="EMBL" id="MCI42052.1"/>
    </source>
</evidence>
<comment type="caution">
    <text evidence="1">The sequence shown here is derived from an EMBL/GenBank/DDBJ whole genome shotgun (WGS) entry which is preliminary data.</text>
</comment>
<keyword evidence="1" id="KW-0648">Protein biosynthesis</keyword>
<dbReference type="EMBL" id="LXQA010299596">
    <property type="protein sequence ID" value="MCI42052.1"/>
    <property type="molecule type" value="Genomic_DNA"/>
</dbReference>
<keyword evidence="1" id="KW-0396">Initiation factor</keyword>
<proteinExistence type="predicted"/>
<dbReference type="AlphaFoldDB" id="A0A392S0W0"/>
<evidence type="ECO:0000313" key="2">
    <source>
        <dbReference type="Proteomes" id="UP000265520"/>
    </source>
</evidence>
<organism evidence="1 2">
    <name type="scientific">Trifolium medium</name>
    <dbReference type="NCBI Taxonomy" id="97028"/>
    <lineage>
        <taxon>Eukaryota</taxon>
        <taxon>Viridiplantae</taxon>
        <taxon>Streptophyta</taxon>
        <taxon>Embryophyta</taxon>
        <taxon>Tracheophyta</taxon>
        <taxon>Spermatophyta</taxon>
        <taxon>Magnoliopsida</taxon>
        <taxon>eudicotyledons</taxon>
        <taxon>Gunneridae</taxon>
        <taxon>Pentapetalae</taxon>
        <taxon>rosids</taxon>
        <taxon>fabids</taxon>
        <taxon>Fabales</taxon>
        <taxon>Fabaceae</taxon>
        <taxon>Papilionoideae</taxon>
        <taxon>50 kb inversion clade</taxon>
        <taxon>NPAAA clade</taxon>
        <taxon>Hologalegina</taxon>
        <taxon>IRL clade</taxon>
        <taxon>Trifolieae</taxon>
        <taxon>Trifolium</taxon>
    </lineage>
</organism>
<keyword evidence="2" id="KW-1185">Reference proteome</keyword>
<name>A0A392S0W0_9FABA</name>